<dbReference type="GeneID" id="93703133"/>
<evidence type="ECO:0000313" key="9">
    <source>
        <dbReference type="EMBL" id="AKO95200.1"/>
    </source>
</evidence>
<dbReference type="PATRIC" id="fig|135735.6.peg.4820"/>
<dbReference type="SUPFAM" id="SSF52096">
    <property type="entry name" value="ClpP/crotonase"/>
    <property type="match status" value="1"/>
</dbReference>
<dbReference type="SMART" id="SM00245">
    <property type="entry name" value="TSPc"/>
    <property type="match status" value="1"/>
</dbReference>
<dbReference type="InterPro" id="IPR036034">
    <property type="entry name" value="PDZ_sf"/>
</dbReference>
<dbReference type="SUPFAM" id="SSF47090">
    <property type="entry name" value="PGBD-like"/>
    <property type="match status" value="1"/>
</dbReference>
<dbReference type="InterPro" id="IPR001478">
    <property type="entry name" value="PDZ"/>
</dbReference>
<dbReference type="PROSITE" id="PS50106">
    <property type="entry name" value="PDZ"/>
    <property type="match status" value="1"/>
</dbReference>
<name>A0A0H4KNU5_9BACI</name>
<keyword evidence="3 7" id="KW-0378">Hydrolase</keyword>
<dbReference type="InterPro" id="IPR002477">
    <property type="entry name" value="Peptidoglycan-bd-like"/>
</dbReference>
<dbReference type="SMART" id="SM00228">
    <property type="entry name" value="PDZ"/>
    <property type="match status" value="1"/>
</dbReference>
<keyword evidence="10" id="KW-1185">Reference proteome</keyword>
<comment type="catalytic activity">
    <reaction evidence="5">
        <text>The enzyme shows specific recognition of a C-terminal tripeptide, Xaa-Yaa-Zaa, in which Xaa is preferably Ala or Leu, Yaa is preferably Ala or Tyr, and Zaa is preferably Ala, but then cleaves at a variable distance from the C-terminus. A typical cleavage is -Ala-Ala-|-Arg-Ala-Ala-Lys-Glu-Asn-Tyr-Ala-Leu-Ala-Ala.</text>
        <dbReference type="EC" id="3.4.21.102"/>
    </reaction>
</comment>
<accession>A0A231S6A5</accession>
<dbReference type="KEGG" id="beo:BEH_22925"/>
<evidence type="ECO:0000313" key="10">
    <source>
        <dbReference type="Proteomes" id="UP000036202"/>
    </source>
</evidence>
<dbReference type="GO" id="GO:0030288">
    <property type="term" value="C:outer membrane-bounded periplasmic space"/>
    <property type="evidence" value="ECO:0007669"/>
    <property type="project" value="TreeGrafter"/>
</dbReference>
<dbReference type="InterPro" id="IPR055210">
    <property type="entry name" value="CtpA/B_N"/>
</dbReference>
<proteinExistence type="inferred from homology"/>
<dbReference type="Pfam" id="PF03572">
    <property type="entry name" value="Peptidase_S41"/>
    <property type="match status" value="1"/>
</dbReference>
<evidence type="ECO:0000256" key="7">
    <source>
        <dbReference type="RuleBase" id="RU004404"/>
    </source>
</evidence>
<dbReference type="Proteomes" id="UP000036202">
    <property type="component" value="Chromosome"/>
</dbReference>
<dbReference type="InterPro" id="IPR005151">
    <property type="entry name" value="Tail-specific_protease"/>
</dbReference>
<dbReference type="InterPro" id="IPR004447">
    <property type="entry name" value="Peptidase_S41A"/>
</dbReference>
<sequence>MILCLIAGGAGTYAGLQFFNDGNSSLSVASISDSGQESASTKAEFEKIEKVYNTLSEKYYKDVDEDKLLEGAIDGMVKSLDDPYSTYMDKKTAEQFTQSLDSSFQGIGAEVSMVNEKVTIVSPFKGSPAEKAGIKANDQILQINGKSVEGLDLSQAVLKIRGKKGSTVNIQVQRPGVKEPLTFKVVRDDIPIETVYSSLKEENGKKIGYLEITSFSENTADEFNSNLKKLEKKGIEGLVIDVRGNPGGYLESVEKILDGLVTKDKPYVQIEQRNGEKEGVYSKNGEKKDYPISVLIDRGSASASEILAGALKEAGGYPLVGEKSFGKGTVQQALPLEDGSNLKMTTHKWLTPDGNWIHEKGIQPTIKVEQPEYYYASPIQIEETLKKDSNGSQVKNTQVMLKGLGFDPGREDGYFSEQTEKAVKEFQGKNDVKQTGEVDENTASLIQTRLLEKIDSHQSDKQLQAALKEVAE</sequence>
<accession>A0A0H4KNU5</accession>
<reference evidence="10" key="2">
    <citation type="submission" date="2015-06" db="EMBL/GenBank/DDBJ databases">
        <title>Genome Sequence of Bacillus endophyticus and Analysis of its Companion Mechanism in the Ketogulonigenium vulgare-Bacillus strain Consortium.</title>
        <authorList>
            <person name="Jia N."/>
            <person name="Du J."/>
            <person name="Ding M.-Z."/>
            <person name="Gao F."/>
            <person name="Yuan Y.-J."/>
        </authorList>
    </citation>
    <scope>NUCLEOTIDE SEQUENCE [LARGE SCALE GENOMIC DNA]</scope>
    <source>
        <strain evidence="10">Hbe603</strain>
    </source>
</reference>
<gene>
    <name evidence="9" type="ORF">BEH_22925</name>
</gene>
<keyword evidence="2 7" id="KW-0645">Protease</keyword>
<comment type="similarity">
    <text evidence="1 7">Belongs to the peptidase S41A family.</text>
</comment>
<dbReference type="Pfam" id="PF22694">
    <property type="entry name" value="CtpB_N-like"/>
    <property type="match status" value="1"/>
</dbReference>
<dbReference type="AlphaFoldDB" id="A0A0H4KNU5"/>
<dbReference type="GO" id="GO:0004252">
    <property type="term" value="F:serine-type endopeptidase activity"/>
    <property type="evidence" value="ECO:0007669"/>
    <property type="project" value="UniProtKB-EC"/>
</dbReference>
<dbReference type="PANTHER" id="PTHR32060">
    <property type="entry name" value="TAIL-SPECIFIC PROTEASE"/>
    <property type="match status" value="1"/>
</dbReference>
<dbReference type="InterPro" id="IPR036365">
    <property type="entry name" value="PGBD-like_sf"/>
</dbReference>
<evidence type="ECO:0000256" key="1">
    <source>
        <dbReference type="ARBA" id="ARBA00009179"/>
    </source>
</evidence>
<evidence type="ECO:0000256" key="6">
    <source>
        <dbReference type="ARBA" id="ARBA00066637"/>
    </source>
</evidence>
<dbReference type="InterPro" id="IPR029045">
    <property type="entry name" value="ClpP/crotonase-like_dom_sf"/>
</dbReference>
<dbReference type="PANTHER" id="PTHR32060:SF29">
    <property type="entry name" value="CARBOXY-TERMINAL PROCESSING PROTEASE CTPB"/>
    <property type="match status" value="1"/>
</dbReference>
<keyword evidence="4 7" id="KW-0720">Serine protease</keyword>
<dbReference type="CDD" id="cd07560">
    <property type="entry name" value="Peptidase_S41_CPP"/>
    <property type="match status" value="1"/>
</dbReference>
<dbReference type="Pfam" id="PF01471">
    <property type="entry name" value="PG_binding_1"/>
    <property type="match status" value="1"/>
</dbReference>
<evidence type="ECO:0000256" key="3">
    <source>
        <dbReference type="ARBA" id="ARBA00022801"/>
    </source>
</evidence>
<dbReference type="GO" id="GO:0006508">
    <property type="term" value="P:proteolysis"/>
    <property type="evidence" value="ECO:0007669"/>
    <property type="project" value="UniProtKB-KW"/>
</dbReference>
<dbReference type="RefSeq" id="WP_040060481.1">
    <property type="nucleotide sequence ID" value="NZ_CP011974.1"/>
</dbReference>
<dbReference type="OrthoDB" id="9812068at2"/>
<dbReference type="Gene3D" id="2.30.42.10">
    <property type="match status" value="1"/>
</dbReference>
<dbReference type="NCBIfam" id="TIGR00225">
    <property type="entry name" value="prc"/>
    <property type="match status" value="1"/>
</dbReference>
<dbReference type="Gene3D" id="1.10.101.10">
    <property type="entry name" value="PGBD-like superfamily/PGBD"/>
    <property type="match status" value="1"/>
</dbReference>
<reference evidence="9 10" key="1">
    <citation type="journal article" date="2015" name="PLoS ONE">
        <title>Genome Sequence of Bacillus endophyticus and Analysis of Its Companion Mechanism in the Ketogulonigenium vulgare-Bacillus Strain Consortium.</title>
        <authorList>
            <person name="Jia N."/>
            <person name="Du J."/>
            <person name="Ding M.Z."/>
            <person name="Gao F."/>
            <person name="Yuan Y.J."/>
        </authorList>
    </citation>
    <scope>NUCLEOTIDE SEQUENCE [LARGE SCALE GENOMIC DNA]</scope>
    <source>
        <strain evidence="9 10">Hbe603</strain>
    </source>
</reference>
<dbReference type="InterPro" id="IPR036366">
    <property type="entry name" value="PGBDSf"/>
</dbReference>
<dbReference type="EC" id="3.4.21.102" evidence="6"/>
<dbReference type="Gene3D" id="3.30.750.44">
    <property type="match status" value="1"/>
</dbReference>
<feature type="domain" description="PDZ" evidence="8">
    <location>
        <begin position="97"/>
        <end position="161"/>
    </location>
</feature>
<dbReference type="CDD" id="cd06782">
    <property type="entry name" value="cpPDZ_CPP-like"/>
    <property type="match status" value="1"/>
</dbReference>
<organism evidence="9 10">
    <name type="scientific">Priestia filamentosa</name>
    <dbReference type="NCBI Taxonomy" id="1402861"/>
    <lineage>
        <taxon>Bacteria</taxon>
        <taxon>Bacillati</taxon>
        <taxon>Bacillota</taxon>
        <taxon>Bacilli</taxon>
        <taxon>Bacillales</taxon>
        <taxon>Bacillaceae</taxon>
        <taxon>Priestia</taxon>
    </lineage>
</organism>
<evidence type="ECO:0000256" key="4">
    <source>
        <dbReference type="ARBA" id="ARBA00022825"/>
    </source>
</evidence>
<evidence type="ECO:0000256" key="2">
    <source>
        <dbReference type="ARBA" id="ARBA00022670"/>
    </source>
</evidence>
<evidence type="ECO:0000256" key="5">
    <source>
        <dbReference type="ARBA" id="ARBA00051784"/>
    </source>
</evidence>
<dbReference type="FunFam" id="3.30.750.44:FF:000001">
    <property type="entry name" value="S41 family peptidase"/>
    <property type="match status" value="1"/>
</dbReference>
<dbReference type="SUPFAM" id="SSF50156">
    <property type="entry name" value="PDZ domain-like"/>
    <property type="match status" value="1"/>
</dbReference>
<dbReference type="EMBL" id="CP011974">
    <property type="protein sequence ID" value="AKO95200.1"/>
    <property type="molecule type" value="Genomic_DNA"/>
</dbReference>
<evidence type="ECO:0000259" key="8">
    <source>
        <dbReference type="PROSITE" id="PS50106"/>
    </source>
</evidence>
<dbReference type="GO" id="GO:0007165">
    <property type="term" value="P:signal transduction"/>
    <property type="evidence" value="ECO:0007669"/>
    <property type="project" value="TreeGrafter"/>
</dbReference>
<dbReference type="Pfam" id="PF13180">
    <property type="entry name" value="PDZ_2"/>
    <property type="match status" value="1"/>
</dbReference>
<dbReference type="FunFam" id="2.30.42.10:FF:000063">
    <property type="entry name" value="Peptidase, S41 family"/>
    <property type="match status" value="1"/>
</dbReference>
<dbReference type="Gene3D" id="3.90.226.10">
    <property type="entry name" value="2-enoyl-CoA Hydratase, Chain A, domain 1"/>
    <property type="match status" value="1"/>
</dbReference>
<protein>
    <recommendedName>
        <fullName evidence="6">C-terminal processing peptidase</fullName>
        <ecNumber evidence="6">3.4.21.102</ecNumber>
    </recommendedName>
</protein>